<evidence type="ECO:0000256" key="8">
    <source>
        <dbReference type="ARBA" id="ARBA00024203"/>
    </source>
</evidence>
<reference evidence="13" key="1">
    <citation type="submission" date="2025-08" db="UniProtKB">
        <authorList>
            <consortium name="RefSeq"/>
        </authorList>
    </citation>
    <scope>IDENTIFICATION</scope>
    <source>
        <tissue evidence="13">Muscle</tissue>
    </source>
</reference>
<evidence type="ECO:0000256" key="2">
    <source>
        <dbReference type="ARBA" id="ARBA00016434"/>
    </source>
</evidence>
<comment type="similarity">
    <text evidence="8">Belongs to the YOS1 family.</text>
</comment>
<keyword evidence="12" id="KW-1185">Reference proteome</keyword>
<feature type="transmembrane region" description="Helical" evidence="10">
    <location>
        <begin position="63"/>
        <end position="82"/>
    </location>
</feature>
<protein>
    <recommendedName>
        <fullName evidence="2">Immediate early response 3-interacting protein 1</fullName>
    </recommendedName>
</protein>
<evidence type="ECO:0000256" key="7">
    <source>
        <dbReference type="ARBA" id="ARBA00023136"/>
    </source>
</evidence>
<keyword evidence="7 10" id="KW-0472">Membrane</keyword>
<keyword evidence="11" id="KW-0732">Signal</keyword>
<keyword evidence="3" id="KW-0813">Transport</keyword>
<evidence type="ECO:0000256" key="3">
    <source>
        <dbReference type="ARBA" id="ARBA00022448"/>
    </source>
</evidence>
<evidence type="ECO:0000256" key="5">
    <source>
        <dbReference type="ARBA" id="ARBA00022927"/>
    </source>
</evidence>
<name>A0ABM1BLW9_LIMPO</name>
<dbReference type="PANTHER" id="PTHR15858:SF0">
    <property type="entry name" value="IMMEDIATE EARLY RESPONSE 3-INTERACTING PROTEIN 1"/>
    <property type="match status" value="1"/>
</dbReference>
<keyword evidence="6 10" id="KW-1133">Transmembrane helix</keyword>
<accession>A0ABM1BLW9</accession>
<evidence type="ECO:0000256" key="9">
    <source>
        <dbReference type="ARBA" id="ARBA00045999"/>
    </source>
</evidence>
<dbReference type="RefSeq" id="XP_013784637.1">
    <property type="nucleotide sequence ID" value="XM_013929183.2"/>
</dbReference>
<comment type="subcellular location">
    <subcellularLocation>
        <location evidence="1">Membrane</location>
    </subcellularLocation>
</comment>
<keyword evidence="4 10" id="KW-0812">Transmembrane</keyword>
<organism evidence="12 13">
    <name type="scientific">Limulus polyphemus</name>
    <name type="common">Atlantic horseshoe crab</name>
    <dbReference type="NCBI Taxonomy" id="6850"/>
    <lineage>
        <taxon>Eukaryota</taxon>
        <taxon>Metazoa</taxon>
        <taxon>Ecdysozoa</taxon>
        <taxon>Arthropoda</taxon>
        <taxon>Chelicerata</taxon>
        <taxon>Merostomata</taxon>
        <taxon>Xiphosura</taxon>
        <taxon>Limulidae</taxon>
        <taxon>Limulus</taxon>
    </lineage>
</organism>
<evidence type="ECO:0000256" key="10">
    <source>
        <dbReference type="SAM" id="Phobius"/>
    </source>
</evidence>
<dbReference type="InterPro" id="IPR013880">
    <property type="entry name" value="Yos1"/>
</dbReference>
<feature type="chain" id="PRO_5046531473" description="Immediate early response 3-interacting protein 1" evidence="11">
    <location>
        <begin position="19"/>
        <end position="83"/>
    </location>
</feature>
<evidence type="ECO:0000256" key="11">
    <source>
        <dbReference type="SAM" id="SignalP"/>
    </source>
</evidence>
<dbReference type="PANTHER" id="PTHR15858">
    <property type="entry name" value="IMMEDIATE EARLY RESPONSE 3-INTERACTING PROTEIN 1"/>
    <property type="match status" value="1"/>
</dbReference>
<evidence type="ECO:0000313" key="13">
    <source>
        <dbReference type="RefSeq" id="XP_013784637.1"/>
    </source>
</evidence>
<sequence length="83" mass="9362">MTFTLYSLFEAALLCVNAVAVLHEERFLSKVGWGRDDQTTRGFGEDPGVKSQLINLIHSIRTVMRIPLIFLNIVTILFKLILG</sequence>
<comment type="function">
    <text evidence="9">Regulator of endoplasmic reticulum secretion that acts as a key determinant of brain size. Required for secretion of extracellular matrix proteins. Required for correct brain development by depositing sufficient extracellular matrix proteins for tissue integrity and the proliferation of neural progenitors. Acts as a regulator of the unfolded protein response (UPR).</text>
</comment>
<keyword evidence="5" id="KW-0653">Protein transport</keyword>
<dbReference type="Proteomes" id="UP000694941">
    <property type="component" value="Unplaced"/>
</dbReference>
<proteinExistence type="inferred from homology"/>
<evidence type="ECO:0000256" key="6">
    <source>
        <dbReference type="ARBA" id="ARBA00022989"/>
    </source>
</evidence>
<evidence type="ECO:0000256" key="4">
    <source>
        <dbReference type="ARBA" id="ARBA00022692"/>
    </source>
</evidence>
<evidence type="ECO:0000256" key="1">
    <source>
        <dbReference type="ARBA" id="ARBA00004370"/>
    </source>
</evidence>
<gene>
    <name evidence="13" type="primary">LOC106468739</name>
</gene>
<dbReference type="Pfam" id="PF08571">
    <property type="entry name" value="Yos1"/>
    <property type="match status" value="1"/>
</dbReference>
<dbReference type="GeneID" id="106468739"/>
<evidence type="ECO:0000313" key="12">
    <source>
        <dbReference type="Proteomes" id="UP000694941"/>
    </source>
</evidence>
<feature type="signal peptide" evidence="11">
    <location>
        <begin position="1"/>
        <end position="18"/>
    </location>
</feature>